<dbReference type="Pfam" id="PF04967">
    <property type="entry name" value="HTH_10"/>
    <property type="match status" value="1"/>
</dbReference>
<dbReference type="GO" id="GO:0003677">
    <property type="term" value="F:DNA binding"/>
    <property type="evidence" value="ECO:0007669"/>
    <property type="project" value="UniProtKB-KW"/>
</dbReference>
<feature type="domain" description="Tyr recombinase" evidence="4">
    <location>
        <begin position="1"/>
        <end position="174"/>
    </location>
</feature>
<protein>
    <submittedName>
        <fullName evidence="5">AraC-like DNA-binding protein</fullName>
    </submittedName>
</protein>
<sequence length="562" mass="58709">MSLDREAYQRVRRAARTHREELVVRLCGEAGLRPAEQARVRPGDLFEHHSGHLLAVFDTGRAGENSPEPARETALPAEVARDLRQYAASNGLGDDEPLFSVSARRLSMLLGEVVDRTAGVDASATDLRRQFAARLLDDGVPPETVVELGGWERLDSLAPLLADPERDDLIAAVSGAGGADSEPQGGVTAGLTTALLDATADLADTLGDADRQEAVATTACERLAGVDGVRFAWAAERVGDTVTLQAVAGAAERTVRRQLDNHREAVEAAVGEGETRTVEGANGTMTLAPIGAGDAAGLLALGTALPDDTAADAVAAVAGQVGHALTAVERKRLLLADAVVELDFRCPASASVVADLSAALDCRVELSGVVPVDDGSLLYYLDVEGSGAEAVVTRADAADGVDDARVLAEYGDGATVEVVVTDTPAIALLDAGGRIHSLVATDGTATLTGELAGDADVRAAVGAVTEIHPAVDLLAKRRTDHPAETATGFRERLSGRLSDRQATVLRAAYRAGYFEWPRDSTAEELADSVGVSSPTLHNHLRKAEGKLLTAFFEQLPSREADR</sequence>
<dbReference type="InterPro" id="IPR002104">
    <property type="entry name" value="Integrase_catalytic"/>
</dbReference>
<evidence type="ECO:0000259" key="4">
    <source>
        <dbReference type="PROSITE" id="PS51898"/>
    </source>
</evidence>
<keyword evidence="1" id="KW-0805">Transcription regulation</keyword>
<dbReference type="InterPro" id="IPR031803">
    <property type="entry name" value="BAT_GAF/HTH-assoc"/>
</dbReference>
<dbReference type="Proteomes" id="UP000823736">
    <property type="component" value="Unassembled WGS sequence"/>
</dbReference>
<evidence type="ECO:0000256" key="1">
    <source>
        <dbReference type="ARBA" id="ARBA00023015"/>
    </source>
</evidence>
<dbReference type="PROSITE" id="PS51898">
    <property type="entry name" value="TYR_RECOMBINASE"/>
    <property type="match status" value="1"/>
</dbReference>
<dbReference type="RefSeq" id="WP_209492044.1">
    <property type="nucleotide sequence ID" value="NZ_JAGGLC010000004.1"/>
</dbReference>
<keyword evidence="2" id="KW-0804">Transcription</keyword>
<evidence type="ECO:0000256" key="2">
    <source>
        <dbReference type="ARBA" id="ARBA00023163"/>
    </source>
</evidence>
<gene>
    <name evidence="5" type="ORF">J2753_002183</name>
</gene>
<reference evidence="5" key="1">
    <citation type="submission" date="2021-03" db="EMBL/GenBank/DDBJ databases">
        <title>Genomic Encyclopedia of Type Strains, Phase IV (KMG-IV): sequencing the most valuable type-strain genomes for metagenomic binning, comparative biology and taxonomic classification.</title>
        <authorList>
            <person name="Goeker M."/>
        </authorList>
    </citation>
    <scope>NUCLEOTIDE SEQUENCE</scope>
    <source>
        <strain evidence="5">DSM 26232</strain>
    </source>
</reference>
<name>A0A8T4GZF3_9EURY</name>
<dbReference type="SUPFAM" id="SSF56349">
    <property type="entry name" value="DNA breaking-rejoining enzymes"/>
    <property type="match status" value="1"/>
</dbReference>
<dbReference type="OrthoDB" id="234125at2157"/>
<keyword evidence="6" id="KW-1185">Reference proteome</keyword>
<evidence type="ECO:0000256" key="3">
    <source>
        <dbReference type="ARBA" id="ARBA00023172"/>
    </source>
</evidence>
<dbReference type="InterPro" id="IPR013762">
    <property type="entry name" value="Integrase-like_cat_sf"/>
</dbReference>
<dbReference type="GO" id="GO:0015074">
    <property type="term" value="P:DNA integration"/>
    <property type="evidence" value="ECO:0007669"/>
    <property type="project" value="InterPro"/>
</dbReference>
<dbReference type="InterPro" id="IPR007050">
    <property type="entry name" value="HTH_bacterioopsin"/>
</dbReference>
<accession>A0A8T4GZF3</accession>
<organism evidence="5 6">
    <name type="scientific">Halolamina salifodinae</name>
    <dbReference type="NCBI Taxonomy" id="1202767"/>
    <lineage>
        <taxon>Archaea</taxon>
        <taxon>Methanobacteriati</taxon>
        <taxon>Methanobacteriota</taxon>
        <taxon>Stenosarchaea group</taxon>
        <taxon>Halobacteria</taxon>
        <taxon>Halobacteriales</taxon>
        <taxon>Haloferacaceae</taxon>
    </lineage>
</organism>
<evidence type="ECO:0000313" key="5">
    <source>
        <dbReference type="EMBL" id="MBP1987682.1"/>
    </source>
</evidence>
<dbReference type="AlphaFoldDB" id="A0A8T4GZF3"/>
<proteinExistence type="predicted"/>
<evidence type="ECO:0000313" key="6">
    <source>
        <dbReference type="Proteomes" id="UP000823736"/>
    </source>
</evidence>
<keyword evidence="3" id="KW-0233">DNA recombination</keyword>
<dbReference type="InterPro" id="IPR011010">
    <property type="entry name" value="DNA_brk_join_enz"/>
</dbReference>
<dbReference type="PANTHER" id="PTHR34236:SF1">
    <property type="entry name" value="DIMETHYL SULFOXIDE REDUCTASE TRANSCRIPTIONAL ACTIVATOR"/>
    <property type="match status" value="1"/>
</dbReference>
<dbReference type="GO" id="GO:0006310">
    <property type="term" value="P:DNA recombination"/>
    <property type="evidence" value="ECO:0007669"/>
    <property type="project" value="UniProtKB-KW"/>
</dbReference>
<dbReference type="Gene3D" id="1.10.443.10">
    <property type="entry name" value="Intergrase catalytic core"/>
    <property type="match status" value="1"/>
</dbReference>
<dbReference type="PANTHER" id="PTHR34236">
    <property type="entry name" value="DIMETHYL SULFOXIDE REDUCTASE TRANSCRIPTIONAL ACTIVATOR"/>
    <property type="match status" value="1"/>
</dbReference>
<comment type="caution">
    <text evidence="5">The sequence shown here is derived from an EMBL/GenBank/DDBJ whole genome shotgun (WGS) entry which is preliminary data.</text>
</comment>
<dbReference type="EMBL" id="JAGGLC010000004">
    <property type="protein sequence ID" value="MBP1987682.1"/>
    <property type="molecule type" value="Genomic_DNA"/>
</dbReference>
<keyword evidence="5" id="KW-0238">DNA-binding</keyword>
<dbReference type="Pfam" id="PF15915">
    <property type="entry name" value="BAT"/>
    <property type="match status" value="1"/>
</dbReference>